<comment type="caution">
    <text evidence="1">The sequence shown here is derived from an EMBL/GenBank/DDBJ whole genome shotgun (WGS) entry which is preliminary data.</text>
</comment>
<gene>
    <name evidence="1" type="ORF">DPMN_005676</name>
</gene>
<evidence type="ECO:0000313" key="2">
    <source>
        <dbReference type="Proteomes" id="UP000828390"/>
    </source>
</evidence>
<reference evidence="1" key="2">
    <citation type="submission" date="2020-11" db="EMBL/GenBank/DDBJ databases">
        <authorList>
            <person name="McCartney M.A."/>
            <person name="Auch B."/>
            <person name="Kono T."/>
            <person name="Mallez S."/>
            <person name="Becker A."/>
            <person name="Gohl D.M."/>
            <person name="Silverstein K.A.T."/>
            <person name="Koren S."/>
            <person name="Bechman K.B."/>
            <person name="Herman A."/>
            <person name="Abrahante J.E."/>
            <person name="Garbe J."/>
        </authorList>
    </citation>
    <scope>NUCLEOTIDE SEQUENCE</scope>
    <source>
        <strain evidence="1">Duluth1</strain>
        <tissue evidence="1">Whole animal</tissue>
    </source>
</reference>
<keyword evidence="2" id="KW-1185">Reference proteome</keyword>
<dbReference type="Proteomes" id="UP000828390">
    <property type="component" value="Unassembled WGS sequence"/>
</dbReference>
<reference evidence="1" key="1">
    <citation type="journal article" date="2019" name="bioRxiv">
        <title>The Genome of the Zebra Mussel, Dreissena polymorpha: A Resource for Invasive Species Research.</title>
        <authorList>
            <person name="McCartney M.A."/>
            <person name="Auch B."/>
            <person name="Kono T."/>
            <person name="Mallez S."/>
            <person name="Zhang Y."/>
            <person name="Obille A."/>
            <person name="Becker A."/>
            <person name="Abrahante J.E."/>
            <person name="Garbe J."/>
            <person name="Badalamenti J.P."/>
            <person name="Herman A."/>
            <person name="Mangelson H."/>
            <person name="Liachko I."/>
            <person name="Sullivan S."/>
            <person name="Sone E.D."/>
            <person name="Koren S."/>
            <person name="Silverstein K.A.T."/>
            <person name="Beckman K.B."/>
            <person name="Gohl D.M."/>
        </authorList>
    </citation>
    <scope>NUCLEOTIDE SEQUENCE</scope>
    <source>
        <strain evidence="1">Duluth1</strain>
        <tissue evidence="1">Whole animal</tissue>
    </source>
</reference>
<dbReference type="AlphaFoldDB" id="A0A9D4MTS5"/>
<name>A0A9D4MTS5_DREPO</name>
<sequence>MDALLLELNDICSLLMIVVADSRFCFNKAVAMSLLSFAVLPPSPNSFVQPSHTNLSLSSTSFARILS</sequence>
<dbReference type="EMBL" id="JAIWYP010000001">
    <property type="protein sequence ID" value="KAH3881749.1"/>
    <property type="molecule type" value="Genomic_DNA"/>
</dbReference>
<protein>
    <submittedName>
        <fullName evidence="1">Uncharacterized protein</fullName>
    </submittedName>
</protein>
<proteinExistence type="predicted"/>
<evidence type="ECO:0000313" key="1">
    <source>
        <dbReference type="EMBL" id="KAH3881749.1"/>
    </source>
</evidence>
<accession>A0A9D4MTS5</accession>
<organism evidence="1 2">
    <name type="scientific">Dreissena polymorpha</name>
    <name type="common">Zebra mussel</name>
    <name type="synonym">Mytilus polymorpha</name>
    <dbReference type="NCBI Taxonomy" id="45954"/>
    <lineage>
        <taxon>Eukaryota</taxon>
        <taxon>Metazoa</taxon>
        <taxon>Spiralia</taxon>
        <taxon>Lophotrochozoa</taxon>
        <taxon>Mollusca</taxon>
        <taxon>Bivalvia</taxon>
        <taxon>Autobranchia</taxon>
        <taxon>Heteroconchia</taxon>
        <taxon>Euheterodonta</taxon>
        <taxon>Imparidentia</taxon>
        <taxon>Neoheterodontei</taxon>
        <taxon>Myida</taxon>
        <taxon>Dreissenoidea</taxon>
        <taxon>Dreissenidae</taxon>
        <taxon>Dreissena</taxon>
    </lineage>
</organism>